<protein>
    <submittedName>
        <fullName evidence="2">Phage polarity suppression protein</fullName>
    </submittedName>
</protein>
<feature type="domain" description="FH2" evidence="1">
    <location>
        <begin position="1"/>
        <end position="73"/>
    </location>
</feature>
<evidence type="ECO:0000313" key="2">
    <source>
        <dbReference type="EMBL" id="SUF54863.1"/>
    </source>
</evidence>
<dbReference type="EMBL" id="UGWP01000001">
    <property type="protein sequence ID" value="SUF54863.1"/>
    <property type="molecule type" value="Genomic_DNA"/>
</dbReference>
<reference evidence="2 3" key="1">
    <citation type="submission" date="2018-06" db="EMBL/GenBank/DDBJ databases">
        <authorList>
            <consortium name="Pathogen Informatics"/>
            <person name="Doyle S."/>
        </authorList>
    </citation>
    <scope>NUCLEOTIDE SEQUENCE [LARGE SCALE GENOMIC DNA]</scope>
    <source>
        <strain evidence="2 3">NCTC10252</strain>
    </source>
</reference>
<evidence type="ECO:0000313" key="3">
    <source>
        <dbReference type="Proteomes" id="UP000254597"/>
    </source>
</evidence>
<name>A0A379QCQ1_SALER</name>
<accession>A0A379QCQ1</accession>
<dbReference type="AlphaFoldDB" id="A0A379QCQ1"/>
<evidence type="ECO:0000259" key="1">
    <source>
        <dbReference type="PROSITE" id="PS51444"/>
    </source>
</evidence>
<gene>
    <name evidence="2" type="ORF">NCTC10252_00029</name>
</gene>
<dbReference type="PROSITE" id="PS51444">
    <property type="entry name" value="FH2"/>
    <property type="match status" value="1"/>
</dbReference>
<dbReference type="Gene3D" id="1.20.58.1090">
    <property type="entry name" value="Phage polarity suppression protein monomer"/>
    <property type="match status" value="1"/>
</dbReference>
<dbReference type="Proteomes" id="UP000254597">
    <property type="component" value="Unassembled WGS sequence"/>
</dbReference>
<organism evidence="2 3">
    <name type="scientific">Salmonella enterica</name>
    <name type="common">Salmonella choleraesuis</name>
    <dbReference type="NCBI Taxonomy" id="28901"/>
    <lineage>
        <taxon>Bacteria</taxon>
        <taxon>Pseudomonadati</taxon>
        <taxon>Pseudomonadota</taxon>
        <taxon>Gammaproteobacteria</taxon>
        <taxon>Enterobacterales</taxon>
        <taxon>Enterobacteriaceae</taxon>
        <taxon>Salmonella</taxon>
    </lineage>
</organism>
<dbReference type="InterPro" id="IPR015425">
    <property type="entry name" value="FH2_Formin"/>
</dbReference>
<dbReference type="Pfam" id="PF07455">
    <property type="entry name" value="Psu"/>
    <property type="match status" value="1"/>
</dbReference>
<dbReference type="InterPro" id="IPR010006">
    <property type="entry name" value="Phage_P4_Psu"/>
</dbReference>
<proteinExistence type="predicted"/>
<sequence length="73" mass="8332">MTTLTLQQACDACQTNKTAWLNRKSELAAAMQEYQELLLDDNASGFRRLQTLRDLIDVKKWEVNQAPVVHLLA</sequence>